<name>A0A0U4ZB60_ASPCI</name>
<dbReference type="EMBL" id="CDMC01000009">
    <property type="protein sequence ID" value="CEL07093.1"/>
    <property type="molecule type" value="Genomic_DNA"/>
</dbReference>
<reference evidence="2" key="1">
    <citation type="journal article" date="2016" name="Genome Announc.">
        <title>Draft genome sequences of fungus Aspergillus calidoustus.</title>
        <authorList>
            <person name="Horn F."/>
            <person name="Linde J."/>
            <person name="Mattern D.J."/>
            <person name="Walther G."/>
            <person name="Guthke R."/>
            <person name="Scherlach K."/>
            <person name="Martin K."/>
            <person name="Brakhage A.A."/>
            <person name="Petzke L."/>
            <person name="Valiante V."/>
        </authorList>
    </citation>
    <scope>NUCLEOTIDE SEQUENCE [LARGE SCALE GENOMIC DNA]</scope>
    <source>
        <strain evidence="2">SF006504</strain>
    </source>
</reference>
<dbReference type="Proteomes" id="UP000054771">
    <property type="component" value="Unassembled WGS sequence"/>
</dbReference>
<protein>
    <submittedName>
        <fullName evidence="1">Uncharacterized protein</fullName>
    </submittedName>
</protein>
<evidence type="ECO:0000313" key="2">
    <source>
        <dbReference type="Proteomes" id="UP000054771"/>
    </source>
</evidence>
<organism evidence="1 2">
    <name type="scientific">Aspergillus calidoustus</name>
    <dbReference type="NCBI Taxonomy" id="454130"/>
    <lineage>
        <taxon>Eukaryota</taxon>
        <taxon>Fungi</taxon>
        <taxon>Dikarya</taxon>
        <taxon>Ascomycota</taxon>
        <taxon>Pezizomycotina</taxon>
        <taxon>Eurotiomycetes</taxon>
        <taxon>Eurotiomycetidae</taxon>
        <taxon>Eurotiales</taxon>
        <taxon>Aspergillaceae</taxon>
        <taxon>Aspergillus</taxon>
        <taxon>Aspergillus subgen. Nidulantes</taxon>
    </lineage>
</organism>
<sequence>MWNSAPQWLMRSTQHRPAELHAIEQAASPLKATMRSLGSSLIPAFPCRLQQPVSTPSMMLHHLTAVMHLAPLKPSLPSSKVAIPAESRKQQATSSYFCVQNVPMTPKYYALDQTIVCPHCYGSACLQTIPSTLLRPCRPQITKKRSFA</sequence>
<accession>A0A0U4ZB60</accession>
<proteinExistence type="predicted"/>
<keyword evidence="2" id="KW-1185">Reference proteome</keyword>
<gene>
    <name evidence="1" type="ORF">ASPCAL10257</name>
</gene>
<evidence type="ECO:0000313" key="1">
    <source>
        <dbReference type="EMBL" id="CEL07093.1"/>
    </source>
</evidence>
<dbReference type="AlphaFoldDB" id="A0A0U4ZB60"/>